<sequence>MNQTVSATTSTTDEIVKTDMRTDGNGMNRVVGEEKALVATRKATITAYSSTPDQTDDSPFIMANGKRVHDGAIAANFLPFGARVRIPDLFGDKVFTVHDRMHKRFNNRVDIWMPTRHDAIQFGLRQATIEIIL</sequence>
<gene>
    <name evidence="1" type="ORF">A2988_01835</name>
</gene>
<name>A0A1F5BUA3_9BACT</name>
<dbReference type="AlphaFoldDB" id="A0A1F5BUA3"/>
<comment type="caution">
    <text evidence="1">The sequence shown here is derived from an EMBL/GenBank/DDBJ whole genome shotgun (WGS) entry which is preliminary data.</text>
</comment>
<evidence type="ECO:0000313" key="2">
    <source>
        <dbReference type="Proteomes" id="UP000176650"/>
    </source>
</evidence>
<organism evidence="1 2">
    <name type="scientific">Candidatus Azambacteria bacterium RIFCSPLOWO2_01_FULL_46_25</name>
    <dbReference type="NCBI Taxonomy" id="1797298"/>
    <lineage>
        <taxon>Bacteria</taxon>
        <taxon>Candidatus Azamiibacteriota</taxon>
    </lineage>
</organism>
<dbReference type="CDD" id="cd22784">
    <property type="entry name" value="DPBB_MltA_YuiC-like"/>
    <property type="match status" value="1"/>
</dbReference>
<dbReference type="STRING" id="1797298.A2988_01835"/>
<evidence type="ECO:0000313" key="1">
    <source>
        <dbReference type="EMBL" id="OGD34195.1"/>
    </source>
</evidence>
<proteinExistence type="predicted"/>
<reference evidence="1 2" key="1">
    <citation type="journal article" date="2016" name="Nat. Commun.">
        <title>Thousands of microbial genomes shed light on interconnected biogeochemical processes in an aquifer system.</title>
        <authorList>
            <person name="Anantharaman K."/>
            <person name="Brown C.T."/>
            <person name="Hug L.A."/>
            <person name="Sharon I."/>
            <person name="Castelle C.J."/>
            <person name="Probst A.J."/>
            <person name="Thomas B.C."/>
            <person name="Singh A."/>
            <person name="Wilkins M.J."/>
            <person name="Karaoz U."/>
            <person name="Brodie E.L."/>
            <person name="Williams K.H."/>
            <person name="Hubbard S.S."/>
            <person name="Banfield J.F."/>
        </authorList>
    </citation>
    <scope>NUCLEOTIDE SEQUENCE [LARGE SCALE GENOMIC DNA]</scope>
</reference>
<dbReference type="EMBL" id="MEYS01000002">
    <property type="protein sequence ID" value="OGD34195.1"/>
    <property type="molecule type" value="Genomic_DNA"/>
</dbReference>
<evidence type="ECO:0008006" key="3">
    <source>
        <dbReference type="Google" id="ProtNLM"/>
    </source>
</evidence>
<accession>A0A1F5BUA3</accession>
<dbReference type="Proteomes" id="UP000176650">
    <property type="component" value="Unassembled WGS sequence"/>
</dbReference>
<protein>
    <recommendedName>
        <fullName evidence="3">3D domain-containing protein</fullName>
    </recommendedName>
</protein>